<feature type="chain" id="PRO_5003840903" description="ADP-ribosylhydrolase ARH3" evidence="13">
    <location>
        <begin position="19"/>
        <end position="377"/>
    </location>
</feature>
<dbReference type="PANTHER" id="PTHR16222">
    <property type="entry name" value="ADP-RIBOSYLGLYCOHYDROLASE"/>
    <property type="match status" value="1"/>
</dbReference>
<feature type="binding site" evidence="12">
    <location>
        <position position="323"/>
    </location>
    <ligand>
        <name>Mg(2+)</name>
        <dbReference type="ChEBI" id="CHEBI:18420"/>
        <label>1</label>
    </ligand>
</feature>
<dbReference type="OMA" id="KGDQTDY"/>
<evidence type="ECO:0000256" key="7">
    <source>
        <dbReference type="ARBA" id="ARBA00042722"/>
    </source>
</evidence>
<accession>K0S9E4</accession>
<dbReference type="EC" id="3.2.1.143" evidence="2"/>
<protein>
    <recommendedName>
        <fullName evidence="4">ADP-ribosylhydrolase ARH3</fullName>
        <ecNumber evidence="2">3.2.1.143</ecNumber>
    </recommendedName>
    <alternativeName>
        <fullName evidence="5">ADP-ribose glycohydrolase ARH3</fullName>
    </alternativeName>
    <alternativeName>
        <fullName evidence="6">ADP-ribosylhydrolase 3</fullName>
    </alternativeName>
    <alternativeName>
        <fullName evidence="9">O-acetyl-ADP-ribose deacetylase ARH3</fullName>
    </alternativeName>
    <alternativeName>
        <fullName evidence="10">Poly(ADP-ribose) glycohydrolase ARH3</fullName>
    </alternativeName>
    <alternativeName>
        <fullName evidence="8">[Protein ADP-ribosylarginine] hydrolase-like protein 2</fullName>
    </alternativeName>
    <alternativeName>
        <fullName evidence="7">[Protein ADP-ribosylserine] hydrolase</fullName>
    </alternativeName>
</protein>
<evidence type="ECO:0000256" key="6">
    <source>
        <dbReference type="ARBA" id="ARBA00042471"/>
    </source>
</evidence>
<evidence type="ECO:0000313" key="15">
    <source>
        <dbReference type="Proteomes" id="UP000266841"/>
    </source>
</evidence>
<dbReference type="Proteomes" id="UP000266841">
    <property type="component" value="Unassembled WGS sequence"/>
</dbReference>
<reference evidence="14 15" key="1">
    <citation type="journal article" date="2012" name="Genome Biol.">
        <title>Genome and low-iron response of an oceanic diatom adapted to chronic iron limitation.</title>
        <authorList>
            <person name="Lommer M."/>
            <person name="Specht M."/>
            <person name="Roy A.S."/>
            <person name="Kraemer L."/>
            <person name="Andreson R."/>
            <person name="Gutowska M.A."/>
            <person name="Wolf J."/>
            <person name="Bergner S.V."/>
            <person name="Schilhabel M.B."/>
            <person name="Klostermeier U.C."/>
            <person name="Beiko R.G."/>
            <person name="Rosenstiel P."/>
            <person name="Hippler M."/>
            <person name="Laroche J."/>
        </authorList>
    </citation>
    <scope>NUCLEOTIDE SEQUENCE [LARGE SCALE GENOMIC DNA]</scope>
    <source>
        <strain evidence="14 15">CCMP1005</strain>
    </source>
</reference>
<dbReference type="EMBL" id="AGNL01018661">
    <property type="protein sequence ID" value="EJK62728.1"/>
    <property type="molecule type" value="Genomic_DNA"/>
</dbReference>
<comment type="cofactor">
    <cofactor evidence="12">
        <name>Mg(2+)</name>
        <dbReference type="ChEBI" id="CHEBI:18420"/>
    </cofactor>
    <text evidence="12">Binds 2 magnesium ions per subunit.</text>
</comment>
<name>K0S9E4_THAOC</name>
<dbReference type="Pfam" id="PF03747">
    <property type="entry name" value="ADP_ribosyl_GH"/>
    <property type="match status" value="1"/>
</dbReference>
<dbReference type="InterPro" id="IPR005502">
    <property type="entry name" value="Ribosyl_crysJ1"/>
</dbReference>
<organism evidence="14 15">
    <name type="scientific">Thalassiosira oceanica</name>
    <name type="common">Marine diatom</name>
    <dbReference type="NCBI Taxonomy" id="159749"/>
    <lineage>
        <taxon>Eukaryota</taxon>
        <taxon>Sar</taxon>
        <taxon>Stramenopiles</taxon>
        <taxon>Ochrophyta</taxon>
        <taxon>Bacillariophyta</taxon>
        <taxon>Coscinodiscophyceae</taxon>
        <taxon>Thalassiosirophycidae</taxon>
        <taxon>Thalassiosirales</taxon>
        <taxon>Thalassiosiraceae</taxon>
        <taxon>Thalassiosira</taxon>
    </lineage>
</organism>
<evidence type="ECO:0000256" key="4">
    <source>
        <dbReference type="ARBA" id="ARBA00041057"/>
    </source>
</evidence>
<comment type="catalytic activity">
    <reaction evidence="11">
        <text>alpha-NAD(+) + H2O = ADP-D-ribose + nicotinamide + H(+)</text>
        <dbReference type="Rhea" id="RHEA:68792"/>
        <dbReference type="ChEBI" id="CHEBI:15377"/>
        <dbReference type="ChEBI" id="CHEBI:15378"/>
        <dbReference type="ChEBI" id="CHEBI:17154"/>
        <dbReference type="ChEBI" id="CHEBI:57967"/>
        <dbReference type="ChEBI" id="CHEBI:77017"/>
    </reaction>
</comment>
<dbReference type="OrthoDB" id="197931at2759"/>
<keyword evidence="3" id="KW-0378">Hydrolase</keyword>
<feature type="signal peptide" evidence="13">
    <location>
        <begin position="1"/>
        <end position="18"/>
    </location>
</feature>
<dbReference type="InterPro" id="IPR036705">
    <property type="entry name" value="Ribosyl_crysJ1_sf"/>
</dbReference>
<keyword evidence="12" id="KW-0479">Metal-binding</keyword>
<evidence type="ECO:0000256" key="5">
    <source>
        <dbReference type="ARBA" id="ARBA00042398"/>
    </source>
</evidence>
<keyword evidence="13" id="KW-0732">Signal</keyword>
<evidence type="ECO:0000256" key="9">
    <source>
        <dbReference type="ARBA" id="ARBA00043187"/>
    </source>
</evidence>
<dbReference type="AlphaFoldDB" id="K0S9E4"/>
<evidence type="ECO:0000256" key="10">
    <source>
        <dbReference type="ARBA" id="ARBA00043193"/>
    </source>
</evidence>
<feature type="binding site" evidence="12">
    <location>
        <position position="97"/>
    </location>
    <ligand>
        <name>Mg(2+)</name>
        <dbReference type="ChEBI" id="CHEBI:18420"/>
        <label>1</label>
    </ligand>
</feature>
<keyword evidence="12" id="KW-0460">Magnesium</keyword>
<dbReference type="PANTHER" id="PTHR16222:SF24">
    <property type="entry name" value="ADP-RIBOSYLHYDROLASE ARH3"/>
    <property type="match status" value="1"/>
</dbReference>
<evidence type="ECO:0000313" key="14">
    <source>
        <dbReference type="EMBL" id="EJK62728.1"/>
    </source>
</evidence>
<evidence type="ECO:0000256" key="1">
    <source>
        <dbReference type="ARBA" id="ARBA00010702"/>
    </source>
</evidence>
<feature type="binding site" evidence="12">
    <location>
        <position position="326"/>
    </location>
    <ligand>
        <name>Mg(2+)</name>
        <dbReference type="ChEBI" id="CHEBI:18420"/>
        <label>1</label>
    </ligand>
</feature>
<evidence type="ECO:0000256" key="13">
    <source>
        <dbReference type="SAM" id="SignalP"/>
    </source>
</evidence>
<sequence>MIQKLALVAALAIATVLSVTPDTTLEARIEGAFFGALVADGLTLGSHYEYDAKKIKQAYGGTISQYMAPGEQMGGQTHGVGWGARNYHPGTVKGDQTDYGEYNVLVLEHLAAQADNPKPFDIKDFIPMWRQRLTSGWKQWVCTQTKQTYQQISQGTPINQLGGNSNAMALRYASVFAYYSTEEEAVDAALKTMFTHRERTAKLGCEFFARVVYRVIHKGLTPVDAIGQVSSESDQWIQKKVQQGLDKAHEATDENKPLSREEFVDDLALTSMARLWDVGKSEPIKVGKASPTEGTLPGAIYFIVKYQDNLIEAAKANAMVGGDNASRSIAIGMVLGAYHGVDGIPLDLKEGLNHWGHSAELLQRLPLLAKKGSRDEL</sequence>
<keyword evidence="15" id="KW-1185">Reference proteome</keyword>
<dbReference type="GO" id="GO:0004649">
    <property type="term" value="F:poly(ADP-ribose) glycohydrolase activity"/>
    <property type="evidence" value="ECO:0007669"/>
    <property type="project" value="UniProtKB-EC"/>
</dbReference>
<dbReference type="Gene3D" id="1.10.4080.10">
    <property type="entry name" value="ADP-ribosylation/Crystallin J1"/>
    <property type="match status" value="1"/>
</dbReference>
<dbReference type="eggNOG" id="ENOG502QUXF">
    <property type="taxonomic scope" value="Eukaryota"/>
</dbReference>
<dbReference type="SUPFAM" id="SSF101478">
    <property type="entry name" value="ADP-ribosylglycohydrolase"/>
    <property type="match status" value="1"/>
</dbReference>
<evidence type="ECO:0000256" key="11">
    <source>
        <dbReference type="ARBA" id="ARBA00049015"/>
    </source>
</evidence>
<dbReference type="InterPro" id="IPR050792">
    <property type="entry name" value="ADP-ribosylglycohydrolase"/>
</dbReference>
<comment type="similarity">
    <text evidence="1">Belongs to the ADP-ribosylglycohydrolase family.</text>
</comment>
<evidence type="ECO:0000256" key="12">
    <source>
        <dbReference type="PIRSR" id="PIRSR605502-1"/>
    </source>
</evidence>
<evidence type="ECO:0000256" key="8">
    <source>
        <dbReference type="ARBA" id="ARBA00042850"/>
    </source>
</evidence>
<dbReference type="GO" id="GO:0046872">
    <property type="term" value="F:metal ion binding"/>
    <property type="evidence" value="ECO:0007669"/>
    <property type="project" value="UniProtKB-KW"/>
</dbReference>
<feature type="binding site" evidence="12">
    <location>
        <position position="98"/>
    </location>
    <ligand>
        <name>Mg(2+)</name>
        <dbReference type="ChEBI" id="CHEBI:18420"/>
        <label>1</label>
    </ligand>
</feature>
<proteinExistence type="inferred from homology"/>
<gene>
    <name evidence="14" type="ORF">THAOC_16645</name>
</gene>
<comment type="caution">
    <text evidence="14">The sequence shown here is derived from an EMBL/GenBank/DDBJ whole genome shotgun (WGS) entry which is preliminary data.</text>
</comment>
<evidence type="ECO:0000256" key="2">
    <source>
        <dbReference type="ARBA" id="ARBA00012255"/>
    </source>
</evidence>
<evidence type="ECO:0000256" key="3">
    <source>
        <dbReference type="ARBA" id="ARBA00022801"/>
    </source>
</evidence>